<dbReference type="Gene3D" id="3.40.50.620">
    <property type="entry name" value="HUPs"/>
    <property type="match status" value="1"/>
</dbReference>
<feature type="binding site" evidence="4">
    <location>
        <position position="214"/>
    </location>
    <ligand>
        <name>FAD</name>
        <dbReference type="ChEBI" id="CHEBI:57692"/>
    </ligand>
</feature>
<dbReference type="PANTHER" id="PTHR11455">
    <property type="entry name" value="CRYPTOCHROME"/>
    <property type="match status" value="1"/>
</dbReference>
<dbReference type="EMBL" id="CP144914">
    <property type="protein sequence ID" value="WWD79985.1"/>
    <property type="molecule type" value="Genomic_DNA"/>
</dbReference>
<keyword evidence="1 4" id="KW-0285">Flavoprotein</keyword>
<dbReference type="Gene3D" id="1.10.579.10">
    <property type="entry name" value="DNA Cyclobutane Dipyrimidine Photolyase, subunit A, domain 3"/>
    <property type="match status" value="1"/>
</dbReference>
<dbReference type="Proteomes" id="UP000321816">
    <property type="component" value="Chromosome"/>
</dbReference>
<name>A0AAJ8N0L9_9BACI</name>
<dbReference type="GO" id="GO:0071949">
    <property type="term" value="F:FAD binding"/>
    <property type="evidence" value="ECO:0007669"/>
    <property type="project" value="TreeGrafter"/>
</dbReference>
<evidence type="ECO:0000256" key="1">
    <source>
        <dbReference type="ARBA" id="ARBA00022630"/>
    </source>
</evidence>
<feature type="domain" description="Photolyase/cryptochrome alpha/beta" evidence="7">
    <location>
        <begin position="1"/>
        <end position="130"/>
    </location>
</feature>
<dbReference type="InterPro" id="IPR006050">
    <property type="entry name" value="DNA_photolyase_N"/>
</dbReference>
<dbReference type="RefSeq" id="WP_246125554.1">
    <property type="nucleotide sequence ID" value="NZ_CP144914.1"/>
</dbReference>
<gene>
    <name evidence="8" type="ORF">FTX54_016580</name>
</gene>
<dbReference type="PROSITE" id="PS51645">
    <property type="entry name" value="PHR_CRY_ALPHA_BETA"/>
    <property type="match status" value="1"/>
</dbReference>
<evidence type="ECO:0000256" key="4">
    <source>
        <dbReference type="PIRSR" id="PIRSR602081-1"/>
    </source>
</evidence>
<sequence>MQVVWFKRDLRLGDHRPLTEAVKQGGPVLLLYVMEPSIWQAGDLSKRHARFVYESLSELQQEVRKIGGELYTAVGEMEPILEFIYQAAGAFSLYAHEEHGTPHTFSRDRSVRKWMKTRQLGFYEYPPFGVTRGLGKRSDFPERWKNFMQQSILPVPGRLPPPSPNQLPGNVKASLSPLTRVEVPGELLRYGQEGGMSQADAALDSFLNSRFVHYQKHISKPLASSTSCSRLSPYLAWGNISLRSVYQQTLHRRSSASSYESSQLDQFLSRLHWHCHFIQRLEDEPRLALENMNRAFDSVRTAWDEELYQKWLTGTTGIPLIDASMRSLHRTGWINFRSRAMLVSFVCNTLLLDWKRPADDLAKLFLDYEPGIHFSQMQMQAGTTGFNTIRIYNPVKQGKDHDPEGRFIRRYVKELEHVSDTFIHEPWKDPAFFYSSYPGPVVDVLKANRRAREVLWSVKQSEEGEKQTEKQFAKHSVRRTENRKKRDKPAFKQLSLFEEDDFS</sequence>
<feature type="region of interest" description="Disordered" evidence="6">
    <location>
        <begin position="462"/>
        <end position="490"/>
    </location>
</feature>
<evidence type="ECO:0000313" key="8">
    <source>
        <dbReference type="EMBL" id="WWD79985.1"/>
    </source>
</evidence>
<dbReference type="InterPro" id="IPR018394">
    <property type="entry name" value="DNA_photolyase_1_CS_C"/>
</dbReference>
<accession>A0AAJ8N0L9</accession>
<organism evidence="8 9">
    <name type="scientific">Alkalicoccus halolimnae</name>
    <dbReference type="NCBI Taxonomy" id="1667239"/>
    <lineage>
        <taxon>Bacteria</taxon>
        <taxon>Bacillati</taxon>
        <taxon>Bacillota</taxon>
        <taxon>Bacilli</taxon>
        <taxon>Bacillales</taxon>
        <taxon>Bacillaceae</taxon>
        <taxon>Alkalicoccus</taxon>
    </lineage>
</organism>
<dbReference type="GO" id="GO:0003904">
    <property type="term" value="F:deoxyribodipyrimidine photo-lyase activity"/>
    <property type="evidence" value="ECO:0007669"/>
    <property type="project" value="UniProtKB-EC"/>
</dbReference>
<evidence type="ECO:0000256" key="2">
    <source>
        <dbReference type="ARBA" id="ARBA00022827"/>
    </source>
</evidence>
<dbReference type="InterPro" id="IPR014729">
    <property type="entry name" value="Rossmann-like_a/b/a_fold"/>
</dbReference>
<feature type="compositionally biased region" description="Basic residues" evidence="6">
    <location>
        <begin position="473"/>
        <end position="487"/>
    </location>
</feature>
<evidence type="ECO:0000256" key="3">
    <source>
        <dbReference type="ARBA" id="ARBA00022991"/>
    </source>
</evidence>
<dbReference type="Pfam" id="PF03441">
    <property type="entry name" value="FAD_binding_7"/>
    <property type="match status" value="1"/>
</dbReference>
<dbReference type="InterPro" id="IPR005101">
    <property type="entry name" value="Cryptochr/Photolyase_FAD-bd"/>
</dbReference>
<dbReference type="InterPro" id="IPR002081">
    <property type="entry name" value="Cryptochrome/DNA_photolyase_1"/>
</dbReference>
<dbReference type="SUPFAM" id="SSF52425">
    <property type="entry name" value="Cryptochrome/photolyase, N-terminal domain"/>
    <property type="match status" value="1"/>
</dbReference>
<protein>
    <submittedName>
        <fullName evidence="8">Deoxyribodipyrimidine photo-lyase</fullName>
        <ecNumber evidence="8">4.1.99.3</ecNumber>
    </submittedName>
</protein>
<evidence type="ECO:0000259" key="7">
    <source>
        <dbReference type="PROSITE" id="PS51645"/>
    </source>
</evidence>
<dbReference type="InterPro" id="IPR036134">
    <property type="entry name" value="Crypto/Photolyase_FAD-like_sf"/>
</dbReference>
<reference evidence="8 9" key="1">
    <citation type="submission" date="2024-01" db="EMBL/GenBank/DDBJ databases">
        <title>Complete Genome Sequence of Alkalicoccus halolimnae BZ-SZ-XJ29T, a Moderately Halophilic Bacterium Isolated from a Salt Lake.</title>
        <authorList>
            <person name="Zhao B."/>
        </authorList>
    </citation>
    <scope>NUCLEOTIDE SEQUENCE [LARGE SCALE GENOMIC DNA]</scope>
    <source>
        <strain evidence="8 9">BZ-SZ-XJ29</strain>
    </source>
</reference>
<dbReference type="GO" id="GO:0006950">
    <property type="term" value="P:response to stress"/>
    <property type="evidence" value="ECO:0007669"/>
    <property type="project" value="UniProtKB-ARBA"/>
</dbReference>
<dbReference type="GO" id="GO:0009416">
    <property type="term" value="P:response to light stimulus"/>
    <property type="evidence" value="ECO:0007669"/>
    <property type="project" value="TreeGrafter"/>
</dbReference>
<feature type="compositionally biased region" description="Basic and acidic residues" evidence="6">
    <location>
        <begin position="462"/>
        <end position="472"/>
    </location>
</feature>
<dbReference type="KEGG" id="ahal:FTX54_016580"/>
<evidence type="ECO:0000256" key="6">
    <source>
        <dbReference type="SAM" id="MobiDB-lite"/>
    </source>
</evidence>
<keyword evidence="2 4" id="KW-0274">FAD</keyword>
<dbReference type="EC" id="4.1.99.3" evidence="8"/>
<dbReference type="InterPro" id="IPR036155">
    <property type="entry name" value="Crypto/Photolyase_N_sf"/>
</dbReference>
<keyword evidence="3 5" id="KW-0157">Chromophore</keyword>
<dbReference type="Pfam" id="PF00875">
    <property type="entry name" value="DNA_photolyase"/>
    <property type="match status" value="1"/>
</dbReference>
<keyword evidence="9" id="KW-1185">Reference proteome</keyword>
<dbReference type="PROSITE" id="PS00394">
    <property type="entry name" value="DNA_PHOTOLYASES_1_1"/>
    <property type="match status" value="1"/>
</dbReference>
<feature type="binding site" evidence="4">
    <location>
        <position position="267"/>
    </location>
    <ligand>
        <name>FAD</name>
        <dbReference type="ChEBI" id="CHEBI:57692"/>
    </ligand>
</feature>
<comment type="cofactor">
    <cofactor evidence="4">
        <name>FAD</name>
        <dbReference type="ChEBI" id="CHEBI:57692"/>
    </cofactor>
    <text evidence="4">Binds 1 FAD per subunit.</text>
</comment>
<dbReference type="PRINTS" id="PR00147">
    <property type="entry name" value="DNAPHOTLYASE"/>
</dbReference>
<dbReference type="GO" id="GO:0003677">
    <property type="term" value="F:DNA binding"/>
    <property type="evidence" value="ECO:0007669"/>
    <property type="project" value="TreeGrafter"/>
</dbReference>
<dbReference type="Gene3D" id="1.25.40.80">
    <property type="match status" value="1"/>
</dbReference>
<dbReference type="AlphaFoldDB" id="A0AAJ8N0L9"/>
<evidence type="ECO:0000313" key="9">
    <source>
        <dbReference type="Proteomes" id="UP000321816"/>
    </source>
</evidence>
<dbReference type="GO" id="GO:0006139">
    <property type="term" value="P:nucleobase-containing compound metabolic process"/>
    <property type="evidence" value="ECO:0007669"/>
    <property type="project" value="UniProtKB-ARBA"/>
</dbReference>
<proteinExistence type="inferred from homology"/>
<comment type="similarity">
    <text evidence="5">Belongs to the DNA photolyase family.</text>
</comment>
<keyword evidence="8" id="KW-0456">Lyase</keyword>
<dbReference type="PANTHER" id="PTHR11455:SF9">
    <property type="entry name" value="CRYPTOCHROME CIRCADIAN CLOCK 5 ISOFORM X1"/>
    <property type="match status" value="1"/>
</dbReference>
<evidence type="ECO:0000256" key="5">
    <source>
        <dbReference type="RuleBase" id="RU004182"/>
    </source>
</evidence>
<dbReference type="SUPFAM" id="SSF48173">
    <property type="entry name" value="Cryptochrome/photolyase FAD-binding domain"/>
    <property type="match status" value="1"/>
</dbReference>
<feature type="binding site" evidence="4">
    <location>
        <begin position="226"/>
        <end position="232"/>
    </location>
    <ligand>
        <name>FAD</name>
        <dbReference type="ChEBI" id="CHEBI:57692"/>
    </ligand>
</feature>